<dbReference type="GeneID" id="17041835"/>
<dbReference type="EMBL" id="AGSI01000006">
    <property type="protein sequence ID" value="EIE23837.1"/>
    <property type="molecule type" value="Genomic_DNA"/>
</dbReference>
<dbReference type="PANTHER" id="PTHR31811:SF0">
    <property type="entry name" value="TRNA A64-2'-O-RIBOSYLPHOSPHATE TRANSFERASE"/>
    <property type="match status" value="1"/>
</dbReference>
<evidence type="ECO:0000313" key="2">
    <source>
        <dbReference type="EMBL" id="EIE23837.1"/>
    </source>
</evidence>
<organism evidence="2 3">
    <name type="scientific">Coccomyxa subellipsoidea (strain C-169)</name>
    <name type="common">Green microalga</name>
    <dbReference type="NCBI Taxonomy" id="574566"/>
    <lineage>
        <taxon>Eukaryota</taxon>
        <taxon>Viridiplantae</taxon>
        <taxon>Chlorophyta</taxon>
        <taxon>core chlorophytes</taxon>
        <taxon>Trebouxiophyceae</taxon>
        <taxon>Trebouxiophyceae incertae sedis</taxon>
        <taxon>Coccomyxaceae</taxon>
        <taxon>Coccomyxa</taxon>
        <taxon>Coccomyxa subellipsoidea</taxon>
    </lineage>
</organism>
<evidence type="ECO:0000313" key="3">
    <source>
        <dbReference type="Proteomes" id="UP000007264"/>
    </source>
</evidence>
<proteinExistence type="predicted"/>
<evidence type="ECO:0000259" key="1">
    <source>
        <dbReference type="Pfam" id="PF17184"/>
    </source>
</evidence>
<feature type="domain" description="Rit1 N-terminal" evidence="1">
    <location>
        <begin position="25"/>
        <end position="315"/>
    </location>
</feature>
<dbReference type="GO" id="GO:0043399">
    <property type="term" value="F:tRNA adenosine(64)-2'-O-ribosylphosphate transferase activity"/>
    <property type="evidence" value="ECO:0007669"/>
    <property type="project" value="InterPro"/>
</dbReference>
<dbReference type="STRING" id="574566.I0YZL8"/>
<dbReference type="InterPro" id="IPR033449">
    <property type="entry name" value="Rit1_N"/>
</dbReference>
<dbReference type="Pfam" id="PF17184">
    <property type="entry name" value="Rit1_C"/>
    <property type="match status" value="1"/>
</dbReference>
<dbReference type="Proteomes" id="UP000007264">
    <property type="component" value="Unassembled WGS sequence"/>
</dbReference>
<dbReference type="PANTHER" id="PTHR31811">
    <property type="entry name" value="TRNA A64-2'-O-RIBOSYLPHOSPHATE TRANSFERASE"/>
    <property type="match status" value="1"/>
</dbReference>
<accession>I0YZL8</accession>
<dbReference type="GO" id="GO:0019988">
    <property type="term" value="P:charged-tRNA amino acid modification"/>
    <property type="evidence" value="ECO:0007669"/>
    <property type="project" value="InterPro"/>
</dbReference>
<gene>
    <name evidence="2" type="ORF">COCSUDRAFT_28481</name>
</gene>
<feature type="non-terminal residue" evidence="2">
    <location>
        <position position="421"/>
    </location>
</feature>
<comment type="caution">
    <text evidence="2">The sequence shown here is derived from an EMBL/GenBank/DDBJ whole genome shotgun (WGS) entry which is preliminary data.</text>
</comment>
<reference evidence="2 3" key="1">
    <citation type="journal article" date="2012" name="Genome Biol.">
        <title>The genome of the polar eukaryotic microalga coccomyxa subellipsoidea reveals traits of cold adaptation.</title>
        <authorList>
            <person name="Blanc G."/>
            <person name="Agarkova I."/>
            <person name="Grimwood J."/>
            <person name="Kuo A."/>
            <person name="Brueggeman A."/>
            <person name="Dunigan D."/>
            <person name="Gurnon J."/>
            <person name="Ladunga I."/>
            <person name="Lindquist E."/>
            <person name="Lucas S."/>
            <person name="Pangilinan J."/>
            <person name="Proschold T."/>
            <person name="Salamov A."/>
            <person name="Schmutz J."/>
            <person name="Weeks D."/>
            <person name="Yamada T."/>
            <person name="Claverie J.M."/>
            <person name="Grigoriev I."/>
            <person name="Van Etten J."/>
            <person name="Lomsadze A."/>
            <person name="Borodovsky M."/>
        </authorList>
    </citation>
    <scope>NUCLEOTIDE SEQUENCE [LARGE SCALE GENOMIC DNA]</scope>
    <source>
        <strain evidence="2 3">C-169</strain>
    </source>
</reference>
<dbReference type="AlphaFoldDB" id="I0YZL8"/>
<protein>
    <submittedName>
        <fullName evidence="2">Initiator tRNA phosphoribosyl transferase</fullName>
    </submittedName>
</protein>
<dbReference type="InterPro" id="IPR007306">
    <property type="entry name" value="Rit1"/>
</dbReference>
<dbReference type="RefSeq" id="XP_005648381.1">
    <property type="nucleotide sequence ID" value="XM_005648324.1"/>
</dbReference>
<dbReference type="KEGG" id="csl:COCSUDRAFT_28481"/>
<keyword evidence="2" id="KW-0808">Transferase</keyword>
<sequence length="421" mass="45321">MAIGSGYSTVQFNVQPSVNKLLRHLKKEESGLYNCINSVIEDVIFVKEIASIYPSLSLIANLRCGLWYAPDCAGTCYFKSTDGHYGNWGFSITRLNLHVAHLAACEGGCLIVDATRRGKTFPDAFTKTIPIWAAVINHAVSLVRKQRTDTGAACATDDGRSSPEAPEWDTELHVPPWISANEANQISMRLDGWAQELLAVGADVAGLALALTKPLRPLWVSQRSQIWLNEVTQPADLPFTPLILVSASLPNARQRRSVRAGSREGGGGTYEYVPGAGDDEESWARGLTPQLLWAHKEELVSAGPDGVHEVVRRILRHGAAPSAQEEAGTPQVPCSFPAHAHAWPADDGLHNLAPVGARSCQSSSIRCTGNGLYWIGETGIALGALAAGKAPEVWSHVDAVLTLGTKEHPSMAEELKTGFEL</sequence>
<keyword evidence="3" id="KW-1185">Reference proteome</keyword>
<dbReference type="OrthoDB" id="45256at2759"/>
<dbReference type="eggNOG" id="KOG2634">
    <property type="taxonomic scope" value="Eukaryota"/>
</dbReference>
<name>I0YZL8_COCSC</name>
<dbReference type="GO" id="GO:0005737">
    <property type="term" value="C:cytoplasm"/>
    <property type="evidence" value="ECO:0007669"/>
    <property type="project" value="TreeGrafter"/>
</dbReference>